<dbReference type="GO" id="GO:0005975">
    <property type="term" value="P:carbohydrate metabolic process"/>
    <property type="evidence" value="ECO:0007669"/>
    <property type="project" value="UniProtKB-ARBA"/>
</dbReference>
<dbReference type="OrthoDB" id="4332189at2"/>
<keyword evidence="5" id="KW-1185">Reference proteome</keyword>
<organism evidence="4 5">
    <name type="scientific">Streptomyces corynorhini</name>
    <dbReference type="NCBI Taxonomy" id="2282652"/>
    <lineage>
        <taxon>Bacteria</taxon>
        <taxon>Bacillati</taxon>
        <taxon>Actinomycetota</taxon>
        <taxon>Actinomycetes</taxon>
        <taxon>Kitasatosporales</taxon>
        <taxon>Streptomycetaceae</taxon>
        <taxon>Streptomyces</taxon>
    </lineage>
</organism>
<protein>
    <submittedName>
        <fullName evidence="4">VCBS repeat-containing protein</fullName>
    </submittedName>
</protein>
<feature type="region of interest" description="Disordered" evidence="2">
    <location>
        <begin position="39"/>
        <end position="65"/>
    </location>
</feature>
<keyword evidence="1 3" id="KW-0732">Signal</keyword>
<evidence type="ECO:0000256" key="1">
    <source>
        <dbReference type="ARBA" id="ARBA00022729"/>
    </source>
</evidence>
<feature type="region of interest" description="Disordered" evidence="2">
    <location>
        <begin position="748"/>
        <end position="770"/>
    </location>
</feature>
<dbReference type="SUPFAM" id="SSF49265">
    <property type="entry name" value="Fibronectin type III"/>
    <property type="match status" value="1"/>
</dbReference>
<dbReference type="Gene3D" id="2.60.40.10">
    <property type="entry name" value="Immunoglobulins"/>
    <property type="match status" value="1"/>
</dbReference>
<feature type="chain" id="PRO_5039332227" evidence="3">
    <location>
        <begin position="32"/>
        <end position="1172"/>
    </location>
</feature>
<gene>
    <name evidence="4" type="ORF">DVH02_16125</name>
</gene>
<name>A0A370BBQ9_9ACTN</name>
<dbReference type="InterPro" id="IPR013783">
    <property type="entry name" value="Ig-like_fold"/>
</dbReference>
<dbReference type="EMBL" id="QQNA01000118">
    <property type="protein sequence ID" value="RDG37136.1"/>
    <property type="molecule type" value="Genomic_DNA"/>
</dbReference>
<feature type="region of interest" description="Disordered" evidence="2">
    <location>
        <begin position="133"/>
        <end position="167"/>
    </location>
</feature>
<feature type="signal peptide" evidence="3">
    <location>
        <begin position="1"/>
        <end position="31"/>
    </location>
</feature>
<dbReference type="InterPro" id="IPR028994">
    <property type="entry name" value="Integrin_alpha_N"/>
</dbReference>
<comment type="caution">
    <text evidence="4">The sequence shown here is derived from an EMBL/GenBank/DDBJ whole genome shotgun (WGS) entry which is preliminary data.</text>
</comment>
<proteinExistence type="predicted"/>
<dbReference type="AlphaFoldDB" id="A0A370BBQ9"/>
<feature type="compositionally biased region" description="Basic and acidic residues" evidence="2">
    <location>
        <begin position="147"/>
        <end position="161"/>
    </location>
</feature>
<evidence type="ECO:0000313" key="4">
    <source>
        <dbReference type="EMBL" id="RDG37136.1"/>
    </source>
</evidence>
<sequence length="1172" mass="123906">MSSPRRFRLPGSRTVAVVCAAAVAATGLTYAGLRLADPDAAPNTARPSTRSAPSVSSESDAVARAADTGKLVEVASLRTADSTTWARPGGQMLRRVHVSPIRAKIDGEWQPIDRSLYRTDRGWEPRATNAGMVFSAGSTESGGKAETAGEKRASRTTEHRVSLLKGTSAKAEAAASPLVTLHTNGHDIQLTWPGPIPQPVIDDNRALYPEIIPGADLVLTADDDGFSQLLVVKNRTAAADPRVARLSYGLTSPTLTFRLDPSSHIVSAENAYGDEVAMSPTPVMWDSAGASAVTDGEVGATAQPTSPEVLPSAPENSEEPEPDTPGETPSAGDSDESQSDEQTDEDEEDLPAASDEPVADVPESPLPPAPPEPTPEPAKTGEAATLSLPGLDGPSPDSHGSLVDTDLSGADWVITPDAELLSDPSTVFPVFIDPSVKKHTQNWTTVYDRYPKATFYNGKGFNKGGTHEARVGFESDTWGTSRSFFNLDFDTNGTIKGAVITSARLRVLETYAWSCSDRAMSVHLTSEIDSKTNWKNAPKLHDGNKISTKSFAHGWKSSCPDAYETFDVKKAAQQAADKGSGSITFGMRAVNENSQYAWKKFAVDGGDYAPYLEIAYNRRPADPTRLAFGPESKCTTTTPYVRMGAGEITFTASATDKDKNLDYLDFDLWPTGKWATTGDLLKSAGKVSVGKNTDSARVTTTAFSTSKLTNNTTYSWRVRAFDDAGASSGYSPKTTPCRFILDTTAPKPPKVSSSDFPNADENENGFGNEPEDTLWSKIKFGTPGTFTVRALDKDVVRYEYGYNGAGYSFTLARTAGTATTVSATIKNAKPPSAGPNVLYVRTVDGAGNTSAATKYFFYVAPKEKADSPGDFSGDGIPDLMTVTEKGNLGLYAGQMDKDLVKGNGRLGFSMPGAYRDNPVKDPNGDDLPPFVSAPSGHFNNALVTHNGDVYGGDGIQDLIVRVGGKLWVYPGDGYGAVNVSKRREILLPANAPDPGTFTQIVSAGDANGDGKADFFVTVGDALWVLVGYNGATVETATRLSGSAWTNRDIVTALDVTGDGVTDLVYRSDASGRLLLRTGIKAASGGVDFNSLASAANSAAGLDAQYGASGWSSTAIPHLMGTPDANGDGIPDIWAVMANGSVRFYAGSKTALTGSGAEIISSASYWKTRQTIG</sequence>
<evidence type="ECO:0000313" key="5">
    <source>
        <dbReference type="Proteomes" id="UP000253741"/>
    </source>
</evidence>
<evidence type="ECO:0000256" key="3">
    <source>
        <dbReference type="SAM" id="SignalP"/>
    </source>
</evidence>
<evidence type="ECO:0000256" key="2">
    <source>
        <dbReference type="SAM" id="MobiDB-lite"/>
    </source>
</evidence>
<feature type="compositionally biased region" description="Acidic residues" evidence="2">
    <location>
        <begin position="333"/>
        <end position="350"/>
    </location>
</feature>
<dbReference type="InterPro" id="IPR013517">
    <property type="entry name" value="FG-GAP"/>
</dbReference>
<dbReference type="NCBIfam" id="NF033679">
    <property type="entry name" value="DNRLRE_dom"/>
    <property type="match status" value="1"/>
</dbReference>
<dbReference type="RefSeq" id="WP_114624523.1">
    <property type="nucleotide sequence ID" value="NZ_QQNA01000118.1"/>
</dbReference>
<feature type="compositionally biased region" description="Polar residues" evidence="2">
    <location>
        <begin position="45"/>
        <end position="59"/>
    </location>
</feature>
<dbReference type="Proteomes" id="UP000253741">
    <property type="component" value="Unassembled WGS sequence"/>
</dbReference>
<dbReference type="InterPro" id="IPR036116">
    <property type="entry name" value="FN3_sf"/>
</dbReference>
<dbReference type="Pfam" id="PF13517">
    <property type="entry name" value="FG-GAP_3"/>
    <property type="match status" value="1"/>
</dbReference>
<accession>A0A370BBQ9</accession>
<feature type="compositionally biased region" description="Pro residues" evidence="2">
    <location>
        <begin position="364"/>
        <end position="376"/>
    </location>
</feature>
<dbReference type="SUPFAM" id="SSF69318">
    <property type="entry name" value="Integrin alpha N-terminal domain"/>
    <property type="match status" value="1"/>
</dbReference>
<reference evidence="4 5" key="1">
    <citation type="submission" date="2018-07" db="EMBL/GenBank/DDBJ databases">
        <title>Streptomyces species from bats.</title>
        <authorList>
            <person name="Dunlap C."/>
        </authorList>
    </citation>
    <scope>NUCLEOTIDE SEQUENCE [LARGE SCALE GENOMIC DNA]</scope>
    <source>
        <strain evidence="4 5">AC230</strain>
    </source>
</reference>
<feature type="region of interest" description="Disordered" evidence="2">
    <location>
        <begin position="293"/>
        <end position="404"/>
    </location>
</feature>